<evidence type="ECO:0000313" key="3">
    <source>
        <dbReference type="EMBL" id="WJW70273.1"/>
    </source>
</evidence>
<reference evidence="2 4" key="1">
    <citation type="submission" date="2020-06" db="EMBL/GenBank/DDBJ databases">
        <title>Anoxygenic phototrophic Chloroflexota member uses a Type I reaction center.</title>
        <authorList>
            <person name="Tsuji J.M."/>
            <person name="Shaw N.A."/>
            <person name="Nagashima S."/>
            <person name="Venkiteswaran J."/>
            <person name="Schiff S.L."/>
            <person name="Hanada S."/>
            <person name="Tank M."/>
            <person name="Neufeld J.D."/>
        </authorList>
    </citation>
    <scope>NUCLEOTIDE SEQUENCE [LARGE SCALE GENOMIC DNA]</scope>
    <source>
        <strain evidence="2">L227-S17</strain>
    </source>
</reference>
<dbReference type="EMBL" id="CP128402">
    <property type="protein sequence ID" value="WJW70273.1"/>
    <property type="molecule type" value="Genomic_DNA"/>
</dbReference>
<sequence>MDELFDALRQAIFPGGQPAIALLMLPLALGLYLVASGLIGLIWPVRALEPSEEEKVRLEMEAVGEARRRQERESHPLYGSGYLERNLRPLTEMVGRQILQALNRVGLGRSGRDELQRKLDIEAKGETVSGFFGQQFFSGVVVALTGLGLQVAWGLEFSALTFLGLFSLGFYYPALALNRTVRRMREDVAAQLPTLIDLLSINARSGMGLEQALEVAVARGEGTLPEAIRKAFVDARYMRKRYEAQRRRSGTGGLTLLGELEEESAEELKARYDRPDSNPTFDALAELARRFELEELEDFVAALETSAAKGARITEVLHNQSLMMRDKKLELLLAAGSRSQVKIIFPLALFILPAFILLVLTPALLQVAAFGS</sequence>
<feature type="transmembrane region" description="Helical" evidence="1">
    <location>
        <begin position="136"/>
        <end position="153"/>
    </location>
</feature>
<reference evidence="3" key="2">
    <citation type="journal article" date="2024" name="Nature">
        <title>Anoxygenic phototroph of the Chloroflexota uses a type I reaction centre.</title>
        <authorList>
            <person name="Tsuji J.M."/>
            <person name="Shaw N.A."/>
            <person name="Nagashima S."/>
            <person name="Venkiteswaran J.J."/>
            <person name="Schiff S.L."/>
            <person name="Watanabe T."/>
            <person name="Fukui M."/>
            <person name="Hanada S."/>
            <person name="Tank M."/>
            <person name="Neufeld J.D."/>
        </authorList>
    </citation>
    <scope>NUCLEOTIDE SEQUENCE</scope>
    <source>
        <strain evidence="3">L227-S17</strain>
        <plasmid evidence="3 5">unnamed2</plasmid>
    </source>
</reference>
<dbReference type="RefSeq" id="WP_341472147.1">
    <property type="nucleotide sequence ID" value="NZ_CP128402.1"/>
</dbReference>
<name>A0A8T7M4X1_9CHLR</name>
<keyword evidence="1" id="KW-0812">Transmembrane</keyword>
<evidence type="ECO:0000256" key="1">
    <source>
        <dbReference type="SAM" id="Phobius"/>
    </source>
</evidence>
<dbReference type="EMBL" id="JACATZ010000002">
    <property type="protein sequence ID" value="NWJ47114.1"/>
    <property type="molecule type" value="Genomic_DNA"/>
</dbReference>
<feature type="transmembrane region" description="Helical" evidence="1">
    <location>
        <begin position="159"/>
        <end position="177"/>
    </location>
</feature>
<protein>
    <submittedName>
        <fullName evidence="2">Type II secretion system F family protein</fullName>
    </submittedName>
</protein>
<keyword evidence="1" id="KW-1133">Transmembrane helix</keyword>
<geneLocation type="plasmid" evidence="3 5">
    <name>unnamed2</name>
</geneLocation>
<keyword evidence="3" id="KW-0614">Plasmid</keyword>
<evidence type="ECO:0000313" key="5">
    <source>
        <dbReference type="Proteomes" id="UP001431572"/>
    </source>
</evidence>
<dbReference type="PANTHER" id="PTHR35007:SF2">
    <property type="entry name" value="PILUS ASSEMBLE PROTEIN"/>
    <property type="match status" value="1"/>
</dbReference>
<dbReference type="AlphaFoldDB" id="A0A8T7M4X1"/>
<organism evidence="2 4">
    <name type="scientific">Candidatus Chlorohelix allophototropha</name>
    <dbReference type="NCBI Taxonomy" id="3003348"/>
    <lineage>
        <taxon>Bacteria</taxon>
        <taxon>Bacillati</taxon>
        <taxon>Chloroflexota</taxon>
        <taxon>Chloroflexia</taxon>
        <taxon>Candidatus Chloroheliales</taxon>
        <taxon>Candidatus Chloroheliaceae</taxon>
        <taxon>Candidatus Chlorohelix</taxon>
    </lineage>
</organism>
<gene>
    <name evidence="2" type="ORF">HXX08_14735</name>
    <name evidence="3" type="ORF">OZ401_005004</name>
</gene>
<accession>A0A8T7M4X1</accession>
<keyword evidence="5" id="KW-1185">Reference proteome</keyword>
<evidence type="ECO:0000313" key="2">
    <source>
        <dbReference type="EMBL" id="NWJ47114.1"/>
    </source>
</evidence>
<feature type="transmembrane region" description="Helical" evidence="1">
    <location>
        <begin position="20"/>
        <end position="45"/>
    </location>
</feature>
<keyword evidence="1" id="KW-0472">Membrane</keyword>
<dbReference type="Proteomes" id="UP000521676">
    <property type="component" value="Unassembled WGS sequence"/>
</dbReference>
<feature type="transmembrane region" description="Helical" evidence="1">
    <location>
        <begin position="343"/>
        <end position="365"/>
    </location>
</feature>
<proteinExistence type="predicted"/>
<dbReference type="Proteomes" id="UP001431572">
    <property type="component" value="Plasmid unnamed2"/>
</dbReference>
<evidence type="ECO:0000313" key="4">
    <source>
        <dbReference type="Proteomes" id="UP000521676"/>
    </source>
</evidence>
<dbReference type="GO" id="GO:0005886">
    <property type="term" value="C:plasma membrane"/>
    <property type="evidence" value="ECO:0007669"/>
    <property type="project" value="UniProtKB-SubCell"/>
</dbReference>
<dbReference type="PANTHER" id="PTHR35007">
    <property type="entry name" value="INTEGRAL MEMBRANE PROTEIN-RELATED"/>
    <property type="match status" value="1"/>
</dbReference>